<dbReference type="GO" id="GO:0022857">
    <property type="term" value="F:transmembrane transporter activity"/>
    <property type="evidence" value="ECO:0007669"/>
    <property type="project" value="InterPro"/>
</dbReference>
<keyword evidence="4" id="KW-1133">Transmembrane helix</keyword>
<dbReference type="Gene3D" id="1.20.1250.20">
    <property type="entry name" value="MFS general substrate transporter like domains"/>
    <property type="match status" value="1"/>
</dbReference>
<evidence type="ECO:0000256" key="2">
    <source>
        <dbReference type="PROSITE-ProRule" id="PRU00339"/>
    </source>
</evidence>
<evidence type="ECO:0000259" key="6">
    <source>
        <dbReference type="PROSITE" id="PS50850"/>
    </source>
</evidence>
<feature type="domain" description="J" evidence="5">
    <location>
        <begin position="427"/>
        <end position="488"/>
    </location>
</feature>
<keyword evidence="4" id="KW-0812">Transmembrane</keyword>
<dbReference type="EMBL" id="CCFA01000784">
    <property type="protein sequence ID" value="CDW96719.1"/>
    <property type="molecule type" value="Genomic_DNA"/>
</dbReference>
<feature type="transmembrane region" description="Helical" evidence="4">
    <location>
        <begin position="638"/>
        <end position="658"/>
    </location>
</feature>
<feature type="transmembrane region" description="Helical" evidence="4">
    <location>
        <begin position="664"/>
        <end position="688"/>
    </location>
</feature>
<evidence type="ECO:0000313" key="7">
    <source>
        <dbReference type="EMBL" id="CDW96719.1"/>
    </source>
</evidence>
<dbReference type="Proteomes" id="UP000242770">
    <property type="component" value="Unassembled WGS sequence"/>
</dbReference>
<dbReference type="Pfam" id="PF07690">
    <property type="entry name" value="MFS_1"/>
    <property type="match status" value="1"/>
</dbReference>
<evidence type="ECO:0000256" key="1">
    <source>
        <dbReference type="ARBA" id="ARBA00004141"/>
    </source>
</evidence>
<dbReference type="InterPro" id="IPR036259">
    <property type="entry name" value="MFS_trans_sf"/>
</dbReference>
<protein>
    <submittedName>
        <fullName evidence="7">Uncharacterized protein</fullName>
    </submittedName>
</protein>
<dbReference type="InterPro" id="IPR036869">
    <property type="entry name" value="J_dom_sf"/>
</dbReference>
<dbReference type="CDD" id="cd06257">
    <property type="entry name" value="DnaJ"/>
    <property type="match status" value="1"/>
</dbReference>
<dbReference type="InterPro" id="IPR001623">
    <property type="entry name" value="DnaJ_domain"/>
</dbReference>
<reference evidence="8" key="1">
    <citation type="submission" date="2014-06" db="EMBL/GenBank/DDBJ databases">
        <authorList>
            <person name="Berkman P.J."/>
        </authorList>
    </citation>
    <scope>NUCLEOTIDE SEQUENCE [LARGE SCALE GENOMIC DNA]</scope>
</reference>
<dbReference type="SUPFAM" id="SSF46565">
    <property type="entry name" value="Chaperone J-domain"/>
    <property type="match status" value="1"/>
</dbReference>
<dbReference type="AlphaFoldDB" id="A0A0F7S5Z9"/>
<evidence type="ECO:0000313" key="8">
    <source>
        <dbReference type="Proteomes" id="UP000242770"/>
    </source>
</evidence>
<sequence length="700" mass="74707">MNGDSSANANGNGDATATAAAQASSSFASSSSAPAEPSAEDKQQAQEYKTQGNQHFSSKRYSKAIDAFTSAYELDPTDSTFLTNRAAAKMSLKMYKSALSDCQLAKDIQAKQSKDGVAQPKTLIRLARCHLYLGNASGALSVLNPVVSLPGLDDATLKQATQLQKQANSVADHLASFHSLSAQGDWSVAGFALDQAQSHAGISESDVPLAWRIMRATVHLHKNNLDQANSVVADALRADSSNPEALLVRARIHLAKGDIAKAVAHCQAALRSDPEQSGARDLLKKCRRLESKKEEGNTAFKQGDNAAAVERFTEALAIADENTARDGPAQGFKAILYSNRATANSKNGDHTAAIADCDAALQLDSGYVKALRTRARALLATEQYEDAVRDFKKALEEASITGGREAEQLQRELRSAEIDLKRSKKKDYYKILNIGKDASESEIKKAYRKESLKHHPDKGGDEEKFKLCSEAYNVLSDENKRRRYDAGADDLEHDGMAGFPGGMGGMGGFGGPGGVEINLADLFGAGGGFPMAGMGGGFPGAASTQSIPNSPPPPPPTPPPSEPLYPTSIAFYLVLSSVIASIVLISLDQTIVPTAIPEVTNQFHTFSDVGWYGFAYLLTSTCFQPLFGRLYSRFSIKYTFLTAFTLFELGSLICAVAQDSTTFIVGRAIAGLGMSGAYSGTMIIVTLISPVEKRPVMMSV</sequence>
<feature type="non-terminal residue" evidence="7">
    <location>
        <position position="700"/>
    </location>
</feature>
<dbReference type="PROSITE" id="PS50076">
    <property type="entry name" value="DNAJ_2"/>
    <property type="match status" value="1"/>
</dbReference>
<feature type="compositionally biased region" description="Pro residues" evidence="3">
    <location>
        <begin position="549"/>
        <end position="561"/>
    </location>
</feature>
<keyword evidence="2" id="KW-0802">TPR repeat</keyword>
<evidence type="ECO:0000259" key="5">
    <source>
        <dbReference type="PROSITE" id="PS50076"/>
    </source>
</evidence>
<organism evidence="7 8">
    <name type="scientific">Sporisorium scitamineum</name>
    <dbReference type="NCBI Taxonomy" id="49012"/>
    <lineage>
        <taxon>Eukaryota</taxon>
        <taxon>Fungi</taxon>
        <taxon>Dikarya</taxon>
        <taxon>Basidiomycota</taxon>
        <taxon>Ustilaginomycotina</taxon>
        <taxon>Ustilaginomycetes</taxon>
        <taxon>Ustilaginales</taxon>
        <taxon>Ustilaginaceae</taxon>
        <taxon>Sporisorium</taxon>
    </lineage>
</organism>
<dbReference type="SUPFAM" id="SSF103473">
    <property type="entry name" value="MFS general substrate transporter"/>
    <property type="match status" value="1"/>
</dbReference>
<dbReference type="PROSITE" id="PS50850">
    <property type="entry name" value="MFS"/>
    <property type="match status" value="1"/>
</dbReference>
<keyword evidence="4" id="KW-0472">Membrane</keyword>
<feature type="region of interest" description="Disordered" evidence="3">
    <location>
        <begin position="1"/>
        <end position="56"/>
    </location>
</feature>
<accession>A0A0F7S5Z9</accession>
<dbReference type="STRING" id="49012.A0A0F7S5Z9"/>
<dbReference type="InterPro" id="IPR011701">
    <property type="entry name" value="MFS"/>
</dbReference>
<feature type="compositionally biased region" description="Low complexity" evidence="3">
    <location>
        <begin position="1"/>
        <end position="37"/>
    </location>
</feature>
<feature type="repeat" description="TPR" evidence="2">
    <location>
        <begin position="45"/>
        <end position="78"/>
    </location>
</feature>
<dbReference type="PANTHER" id="PTHR44200:SF1">
    <property type="entry name" value="DNAJ HOMOLOG SUBFAMILY C MEMBER 7"/>
    <property type="match status" value="1"/>
</dbReference>
<dbReference type="SMART" id="SM00271">
    <property type="entry name" value="DnaJ"/>
    <property type="match status" value="1"/>
</dbReference>
<feature type="compositionally biased region" description="Polar residues" evidence="3">
    <location>
        <begin position="45"/>
        <end position="56"/>
    </location>
</feature>
<feature type="transmembrane region" description="Helical" evidence="4">
    <location>
        <begin position="569"/>
        <end position="587"/>
    </location>
</feature>
<evidence type="ECO:0000256" key="4">
    <source>
        <dbReference type="SAM" id="Phobius"/>
    </source>
</evidence>
<dbReference type="InterPro" id="IPR052758">
    <property type="entry name" value="SRC_co-chaperone"/>
</dbReference>
<dbReference type="Pfam" id="PF13432">
    <property type="entry name" value="TPR_16"/>
    <property type="match status" value="2"/>
</dbReference>
<dbReference type="InterPro" id="IPR019734">
    <property type="entry name" value="TPR_rpt"/>
</dbReference>
<dbReference type="SUPFAM" id="SSF48452">
    <property type="entry name" value="TPR-like"/>
    <property type="match status" value="2"/>
</dbReference>
<dbReference type="GO" id="GO:0016020">
    <property type="term" value="C:membrane"/>
    <property type="evidence" value="ECO:0007669"/>
    <property type="project" value="UniProtKB-SubCell"/>
</dbReference>
<dbReference type="PRINTS" id="PR00625">
    <property type="entry name" value="JDOMAIN"/>
</dbReference>
<comment type="subcellular location">
    <subcellularLocation>
        <location evidence="1">Membrane</location>
        <topology evidence="1">Multi-pass membrane protein</topology>
    </subcellularLocation>
</comment>
<dbReference type="InterPro" id="IPR020846">
    <property type="entry name" value="MFS_dom"/>
</dbReference>
<dbReference type="Gene3D" id="1.25.40.10">
    <property type="entry name" value="Tetratricopeptide repeat domain"/>
    <property type="match status" value="1"/>
</dbReference>
<feature type="domain" description="Major facilitator superfamily (MFS) profile" evidence="6">
    <location>
        <begin position="574"/>
        <end position="700"/>
    </location>
</feature>
<dbReference type="InterPro" id="IPR011990">
    <property type="entry name" value="TPR-like_helical_dom_sf"/>
</dbReference>
<name>A0A0F7S5Z9_9BASI</name>
<dbReference type="PANTHER" id="PTHR44200">
    <property type="entry name" value="DNAJ HOMOLOG SUBFAMILY C MEMBER 7"/>
    <property type="match status" value="1"/>
</dbReference>
<gene>
    <name evidence="7" type="primary">SSCI15240.1</name>
</gene>
<feature type="region of interest" description="Disordered" evidence="3">
    <location>
        <begin position="540"/>
        <end position="561"/>
    </location>
</feature>
<dbReference type="SMART" id="SM00028">
    <property type="entry name" value="TPR"/>
    <property type="match status" value="6"/>
</dbReference>
<dbReference type="PROSITE" id="PS50005">
    <property type="entry name" value="TPR"/>
    <property type="match status" value="1"/>
</dbReference>
<dbReference type="Gene3D" id="1.10.287.110">
    <property type="entry name" value="DnaJ domain"/>
    <property type="match status" value="1"/>
</dbReference>
<evidence type="ECO:0000256" key="3">
    <source>
        <dbReference type="SAM" id="MobiDB-lite"/>
    </source>
</evidence>
<dbReference type="Pfam" id="PF00226">
    <property type="entry name" value="DnaJ"/>
    <property type="match status" value="1"/>
</dbReference>
<keyword evidence="8" id="KW-1185">Reference proteome</keyword>
<proteinExistence type="predicted"/>